<dbReference type="HOGENOM" id="CLU_123291_0_0_5"/>
<dbReference type="NCBIfam" id="TIGR02532">
    <property type="entry name" value="IV_pilin_GFxxxE"/>
    <property type="match status" value="1"/>
</dbReference>
<evidence type="ECO:0000313" key="2">
    <source>
        <dbReference type="EMBL" id="ABE61621.1"/>
    </source>
</evidence>
<dbReference type="Proteomes" id="UP000001953">
    <property type="component" value="Chromosome"/>
</dbReference>
<dbReference type="SUPFAM" id="SSF54523">
    <property type="entry name" value="Pili subunits"/>
    <property type="match status" value="1"/>
</dbReference>
<dbReference type="InterPro" id="IPR045584">
    <property type="entry name" value="Pilin-like"/>
</dbReference>
<dbReference type="Pfam" id="PF07963">
    <property type="entry name" value="N_methyl"/>
    <property type="match status" value="1"/>
</dbReference>
<dbReference type="Gene3D" id="3.30.700.10">
    <property type="entry name" value="Glycoprotein, Type 4 Pilin"/>
    <property type="match status" value="1"/>
</dbReference>
<dbReference type="eggNOG" id="COG4970">
    <property type="taxonomic scope" value="Bacteria"/>
</dbReference>
<sequence length="157" mass="17331">MTRLNEARQHGFTLIEMVCVIALIALMAAVLLPFLPQHTSRARLQAYALEAATLLKADRNAAVGRRADVATLVDPPSRTIRSGATAQRLRIPDDVRFDALLPQTCRRHAVLSTISFFADGMSCGGTIALARLDTTYEIRVNWLTARIEIVDRSTRSN</sequence>
<name>Q1QQ76_NITHX</name>
<reference evidence="2 3" key="1">
    <citation type="submission" date="2006-03" db="EMBL/GenBank/DDBJ databases">
        <title>Complete sequence of chromosome of Nitrobacter hamburgensis X14.</title>
        <authorList>
            <consortium name="US DOE Joint Genome Institute"/>
            <person name="Copeland A."/>
            <person name="Lucas S."/>
            <person name="Lapidus A."/>
            <person name="Barry K."/>
            <person name="Detter J.C."/>
            <person name="Glavina del Rio T."/>
            <person name="Hammon N."/>
            <person name="Israni S."/>
            <person name="Dalin E."/>
            <person name="Tice H."/>
            <person name="Pitluck S."/>
            <person name="Chain P."/>
            <person name="Malfatti S."/>
            <person name="Shin M."/>
            <person name="Vergez L."/>
            <person name="Schmutz J."/>
            <person name="Larimer F."/>
            <person name="Land M."/>
            <person name="Hauser L."/>
            <person name="Kyrpides N."/>
            <person name="Ivanova N."/>
            <person name="Ward B."/>
            <person name="Arp D."/>
            <person name="Klotz M."/>
            <person name="Stein L."/>
            <person name="O'Mullan G."/>
            <person name="Starkenburg S."/>
            <person name="Sayavedra L."/>
            <person name="Poret-Peterson A.T."/>
            <person name="Gentry M.E."/>
            <person name="Bruce D."/>
            <person name="Richardson P."/>
        </authorList>
    </citation>
    <scope>NUCLEOTIDE SEQUENCE [LARGE SCALE GENOMIC DNA]</scope>
    <source>
        <strain evidence="3">DSM 10229 / NCIMB 13809 / X14</strain>
    </source>
</reference>
<organism evidence="2 3">
    <name type="scientific">Nitrobacter hamburgensis (strain DSM 10229 / NCIMB 13809 / X14)</name>
    <dbReference type="NCBI Taxonomy" id="323097"/>
    <lineage>
        <taxon>Bacteria</taxon>
        <taxon>Pseudomonadati</taxon>
        <taxon>Pseudomonadota</taxon>
        <taxon>Alphaproteobacteria</taxon>
        <taxon>Hyphomicrobiales</taxon>
        <taxon>Nitrobacteraceae</taxon>
        <taxon>Nitrobacter</taxon>
    </lineage>
</organism>
<keyword evidence="1" id="KW-1133">Transmembrane helix</keyword>
<dbReference type="STRING" id="323097.Nham_0738"/>
<keyword evidence="3" id="KW-1185">Reference proteome</keyword>
<protein>
    <submittedName>
        <fullName evidence="2">General secretion pathway protein H</fullName>
    </submittedName>
</protein>
<dbReference type="AlphaFoldDB" id="Q1QQ76"/>
<proteinExistence type="predicted"/>
<dbReference type="InterPro" id="IPR012902">
    <property type="entry name" value="N_methyl_site"/>
</dbReference>
<accession>Q1QQ76</accession>
<evidence type="ECO:0000313" key="3">
    <source>
        <dbReference type="Proteomes" id="UP000001953"/>
    </source>
</evidence>
<feature type="transmembrane region" description="Helical" evidence="1">
    <location>
        <begin position="12"/>
        <end position="35"/>
    </location>
</feature>
<evidence type="ECO:0000256" key="1">
    <source>
        <dbReference type="SAM" id="Phobius"/>
    </source>
</evidence>
<keyword evidence="1" id="KW-0812">Transmembrane</keyword>
<keyword evidence="1" id="KW-0472">Membrane</keyword>
<gene>
    <name evidence="2" type="ordered locus">Nham_0738</name>
</gene>
<dbReference type="EMBL" id="CP000319">
    <property type="protein sequence ID" value="ABE61621.1"/>
    <property type="molecule type" value="Genomic_DNA"/>
</dbReference>
<dbReference type="KEGG" id="nha:Nham_0738"/>